<keyword evidence="2" id="KW-1185">Reference proteome</keyword>
<reference evidence="2" key="1">
    <citation type="journal article" date="2019" name="Int. J. Syst. Evol. Microbiol.">
        <title>The Global Catalogue of Microorganisms (GCM) 10K type strain sequencing project: providing services to taxonomists for standard genome sequencing and annotation.</title>
        <authorList>
            <consortium name="The Broad Institute Genomics Platform"/>
            <consortium name="The Broad Institute Genome Sequencing Center for Infectious Disease"/>
            <person name="Wu L."/>
            <person name="Ma J."/>
        </authorList>
    </citation>
    <scope>NUCLEOTIDE SEQUENCE [LARGE SCALE GENOMIC DNA]</scope>
    <source>
        <strain evidence="2">NBRC 102520</strain>
    </source>
</reference>
<accession>A0ABQ6B2W1</accession>
<proteinExistence type="predicted"/>
<sequence length="97" mass="11385">MMKIVIKEPVPFFSDGDEDCFFHWLKSIDAVKDFVGGPRGLEVTLTDPVDDPSLRELIGLLTRYGLDMKWLRNLRTEQNEGWFASEKMYWHESVFKD</sequence>
<evidence type="ECO:0000313" key="1">
    <source>
        <dbReference type="EMBL" id="GLR88020.1"/>
    </source>
</evidence>
<evidence type="ECO:0000313" key="2">
    <source>
        <dbReference type="Proteomes" id="UP001156905"/>
    </source>
</evidence>
<dbReference type="EMBL" id="BSOW01000017">
    <property type="protein sequence ID" value="GLR88020.1"/>
    <property type="molecule type" value="Genomic_DNA"/>
</dbReference>
<protein>
    <submittedName>
        <fullName evidence="1">Uncharacterized protein</fullName>
    </submittedName>
</protein>
<comment type="caution">
    <text evidence="1">The sequence shown here is derived from an EMBL/GenBank/DDBJ whole genome shotgun (WGS) entry which is preliminary data.</text>
</comment>
<dbReference type="Proteomes" id="UP001156905">
    <property type="component" value="Unassembled WGS sequence"/>
</dbReference>
<gene>
    <name evidence="1" type="ORF">GCM10007857_47320</name>
</gene>
<organism evidence="1 2">
    <name type="scientific">Bradyrhizobium iriomotense</name>
    <dbReference type="NCBI Taxonomy" id="441950"/>
    <lineage>
        <taxon>Bacteria</taxon>
        <taxon>Pseudomonadati</taxon>
        <taxon>Pseudomonadota</taxon>
        <taxon>Alphaproteobacteria</taxon>
        <taxon>Hyphomicrobiales</taxon>
        <taxon>Nitrobacteraceae</taxon>
        <taxon>Bradyrhizobium</taxon>
    </lineage>
</organism>
<name>A0ABQ6B2W1_9BRAD</name>